<comment type="caution">
    <text evidence="1">The sequence shown here is derived from an EMBL/GenBank/DDBJ whole genome shotgun (WGS) entry which is preliminary data.</text>
</comment>
<protein>
    <submittedName>
        <fullName evidence="1">Uncharacterized protein</fullName>
    </submittedName>
</protein>
<organism evidence="1 2">
    <name type="scientific">Pseudomonas arcuscaelestis</name>
    <dbReference type="NCBI Taxonomy" id="2710591"/>
    <lineage>
        <taxon>Bacteria</taxon>
        <taxon>Pseudomonadati</taxon>
        <taxon>Pseudomonadota</taxon>
        <taxon>Gammaproteobacteria</taxon>
        <taxon>Pseudomonadales</taxon>
        <taxon>Pseudomonadaceae</taxon>
        <taxon>Pseudomonas</taxon>
    </lineage>
</organism>
<dbReference type="RefSeq" id="WP_203584957.1">
    <property type="nucleotide sequence ID" value="NZ_JACOPV010000009.1"/>
</dbReference>
<dbReference type="Gene3D" id="3.40.50.300">
    <property type="entry name" value="P-loop containing nucleotide triphosphate hydrolases"/>
    <property type="match status" value="1"/>
</dbReference>
<sequence>MQLKNLVYALRQHLADQLGTKPSVGHTYELLASLMGYDSYASLNSQAFLALLSGSHWNVIENVRLLIAGHPDRDRAAQRHAELKSAGDSWDVATALQTYAQQQELVAIPFDTLIENFGREIPVDQWSRFALDELMAGLNSIQQSQLELTLGMLEAACANNGKLHRPLLQLYQRLLESFANDHILAQPVRERVEFHKRSISVAGNGDVLESEPLEFVDAAATPSIDLWDTSYRSPSAAIAYTSEEHRSFAVTQVLKIISPQSPHTIWATHDGTLDHLVEVGFTNVSLSLHPNSRIGRTCLNPFGNYPGSNADQEHHSGVARILHLMMCVVDPDFSIRDQQLLRIIQEAVSDFYRDRERYAVSDEPTLRDFIRSLEMFVWKGFEGGVIAEALAPFYGGGRYAALFNGPFSLGTESDLVLFDMKALEGSPALAPAMLCLAIRLEEKCRTSIKHADKKVLLLAHRWMEHSDIGFTGPFSQLYKSYRRYNLCVLALCESFSKYLSLQDGHPDIELDDGLLMNTGHSFVVNTNEQGPVLEHASFEYSRHL</sequence>
<accession>A0ABS2C1W0</accession>
<proteinExistence type="predicted"/>
<name>A0ABS2C1W0_9PSED</name>
<dbReference type="InterPro" id="IPR027417">
    <property type="entry name" value="P-loop_NTPase"/>
</dbReference>
<keyword evidence="2" id="KW-1185">Reference proteome</keyword>
<evidence type="ECO:0000313" key="2">
    <source>
        <dbReference type="Proteomes" id="UP000745663"/>
    </source>
</evidence>
<dbReference type="Proteomes" id="UP000745663">
    <property type="component" value="Unassembled WGS sequence"/>
</dbReference>
<dbReference type="EMBL" id="JACOPV010000009">
    <property type="protein sequence ID" value="MBM5459049.1"/>
    <property type="molecule type" value="Genomic_DNA"/>
</dbReference>
<evidence type="ECO:0000313" key="1">
    <source>
        <dbReference type="EMBL" id="MBM5459049.1"/>
    </source>
</evidence>
<gene>
    <name evidence="1" type="ORF">H8F21_15885</name>
</gene>
<dbReference type="Gene3D" id="1.10.8.730">
    <property type="match status" value="1"/>
</dbReference>
<reference evidence="1 2" key="1">
    <citation type="submission" date="2020-08" db="EMBL/GenBank/DDBJ databases">
        <title>Description of novel Pseudomonas species.</title>
        <authorList>
            <person name="Duman M."/>
            <person name="Mulet M."/>
            <person name="Altun S."/>
            <person name="Saticioglu I.B."/>
            <person name="Lalucat J."/>
            <person name="Garcia-Valdes E."/>
        </authorList>
    </citation>
    <scope>NUCLEOTIDE SEQUENCE [LARGE SCALE GENOMIC DNA]</scope>
    <source>
        <strain evidence="1 2">P66</strain>
    </source>
</reference>